<dbReference type="Pfam" id="PF00475">
    <property type="entry name" value="IGPD"/>
    <property type="match status" value="1"/>
</dbReference>
<gene>
    <name evidence="6" type="primary">hisB</name>
    <name evidence="9" type="ORF">HKBW3S03_00428</name>
</gene>
<evidence type="ECO:0000256" key="7">
    <source>
        <dbReference type="RuleBase" id="RU000599"/>
    </source>
</evidence>
<dbReference type="NCBIfam" id="NF002111">
    <property type="entry name" value="PRK00951.2-1"/>
    <property type="match status" value="1"/>
</dbReference>
<evidence type="ECO:0000313" key="9">
    <source>
        <dbReference type="EMBL" id="GFP18923.1"/>
    </source>
</evidence>
<evidence type="ECO:0000256" key="8">
    <source>
        <dbReference type="SAM" id="MobiDB-lite"/>
    </source>
</evidence>
<evidence type="ECO:0000313" key="10">
    <source>
        <dbReference type="Proteomes" id="UP000574717"/>
    </source>
</evidence>
<dbReference type="EMBL" id="BLRU01000022">
    <property type="protein sequence ID" value="GFP18923.1"/>
    <property type="molecule type" value="Genomic_DNA"/>
</dbReference>
<dbReference type="GO" id="GO:0004424">
    <property type="term" value="F:imidazoleglycerol-phosphate dehydratase activity"/>
    <property type="evidence" value="ECO:0007669"/>
    <property type="project" value="UniProtKB-UniRule"/>
</dbReference>
<dbReference type="HAMAP" id="MF_00076">
    <property type="entry name" value="HisB"/>
    <property type="match status" value="1"/>
</dbReference>
<name>A0A6V8NFH4_9ACTN</name>
<keyword evidence="4 6" id="KW-0368">Histidine biosynthesis</keyword>
<keyword evidence="3 6" id="KW-0028">Amino-acid biosynthesis</keyword>
<dbReference type="InterPro" id="IPR000807">
    <property type="entry name" value="ImidazoleglycerolP_deHydtase"/>
</dbReference>
<comment type="catalytic activity">
    <reaction evidence="6 7">
        <text>D-erythro-1-(imidazol-4-yl)glycerol 3-phosphate = 3-(imidazol-4-yl)-2-oxopropyl phosphate + H2O</text>
        <dbReference type="Rhea" id="RHEA:11040"/>
        <dbReference type="ChEBI" id="CHEBI:15377"/>
        <dbReference type="ChEBI" id="CHEBI:57766"/>
        <dbReference type="ChEBI" id="CHEBI:58278"/>
        <dbReference type="EC" id="4.2.1.19"/>
    </reaction>
</comment>
<proteinExistence type="inferred from homology"/>
<comment type="similarity">
    <text evidence="6 7">Belongs to the imidazoleglycerol-phosphate dehydratase family.</text>
</comment>
<evidence type="ECO:0000256" key="2">
    <source>
        <dbReference type="ARBA" id="ARBA00016664"/>
    </source>
</evidence>
<comment type="caution">
    <text evidence="9">The sequence shown here is derived from an EMBL/GenBank/DDBJ whole genome shotgun (WGS) entry which is preliminary data.</text>
</comment>
<keyword evidence="5 6" id="KW-0456">Lyase</keyword>
<accession>A0A6V8NFH4</accession>
<sequence length="219" mass="24318">MQDREEAGRVRRRLSPDLSKEDTMNQRVAEVNRKTRETNIRVRLNLDGSGRADISTGIPFFDHMLEQLAKHGLFDLEIAARGDIKVDGHHTVEDVGLSLGRAFGEALGDKSKIVRYGFSVLPMDETLVMLALDIGGRPYLRADVQLPYESMGKFDTLLLREFLAALVNSMGINLHVSLWSGDNPHHIVEAIFKALGRALDMATRIDERIGGVPSTKGVI</sequence>
<dbReference type="FunFam" id="3.30.230.40:FF:000001">
    <property type="entry name" value="Imidazoleglycerol-phosphate dehydratase HisB"/>
    <property type="match status" value="1"/>
</dbReference>
<dbReference type="Proteomes" id="UP000574717">
    <property type="component" value="Unassembled WGS sequence"/>
</dbReference>
<comment type="subcellular location">
    <subcellularLocation>
        <location evidence="6 7">Cytoplasm</location>
    </subcellularLocation>
</comment>
<dbReference type="FunFam" id="3.30.230.40:FF:000003">
    <property type="entry name" value="Imidazoleglycerol-phosphate dehydratase HisB"/>
    <property type="match status" value="1"/>
</dbReference>
<reference evidence="9 10" key="1">
    <citation type="journal article" date="2020" name="Front. Microbiol.">
        <title>Single-cell genomics of novel Actinobacteria with the Wood-Ljungdahl pathway discovered in a serpentinizing system.</title>
        <authorList>
            <person name="Merino N."/>
            <person name="Kawai M."/>
            <person name="Boyd E.S."/>
            <person name="Colman D.R."/>
            <person name="McGlynn S.E."/>
            <person name="Nealson K.H."/>
            <person name="Kurokawa K."/>
            <person name="Hongoh Y."/>
        </authorList>
    </citation>
    <scope>NUCLEOTIDE SEQUENCE [LARGE SCALE GENOMIC DNA]</scope>
    <source>
        <strain evidence="9 10">S03</strain>
    </source>
</reference>
<evidence type="ECO:0000256" key="3">
    <source>
        <dbReference type="ARBA" id="ARBA00022605"/>
    </source>
</evidence>
<evidence type="ECO:0000256" key="1">
    <source>
        <dbReference type="ARBA" id="ARBA00005047"/>
    </source>
</evidence>
<dbReference type="InterPro" id="IPR020568">
    <property type="entry name" value="Ribosomal_Su5_D2-typ_SF"/>
</dbReference>
<evidence type="ECO:0000256" key="6">
    <source>
        <dbReference type="HAMAP-Rule" id="MF_00076"/>
    </source>
</evidence>
<dbReference type="GO" id="GO:0005737">
    <property type="term" value="C:cytoplasm"/>
    <property type="evidence" value="ECO:0007669"/>
    <property type="project" value="UniProtKB-SubCell"/>
</dbReference>
<dbReference type="PANTHER" id="PTHR23133:SF2">
    <property type="entry name" value="IMIDAZOLEGLYCEROL-PHOSPHATE DEHYDRATASE"/>
    <property type="match status" value="1"/>
</dbReference>
<dbReference type="CDD" id="cd07914">
    <property type="entry name" value="IGPD"/>
    <property type="match status" value="1"/>
</dbReference>
<comment type="pathway">
    <text evidence="1 6 7">Amino-acid biosynthesis; L-histidine biosynthesis; L-histidine from 5-phospho-alpha-D-ribose 1-diphosphate: step 6/9.</text>
</comment>
<dbReference type="InterPro" id="IPR020565">
    <property type="entry name" value="ImidazoleglycerP_deHydtase_CS"/>
</dbReference>
<dbReference type="EC" id="4.2.1.19" evidence="6 7"/>
<dbReference type="PROSITE" id="PS00954">
    <property type="entry name" value="IGP_DEHYDRATASE_1"/>
    <property type="match status" value="1"/>
</dbReference>
<dbReference type="PROSITE" id="PS00955">
    <property type="entry name" value="IGP_DEHYDRATASE_2"/>
    <property type="match status" value="1"/>
</dbReference>
<dbReference type="PANTHER" id="PTHR23133">
    <property type="entry name" value="IMIDAZOLEGLYCEROL-PHOSPHATE DEHYDRATASE HIS7"/>
    <property type="match status" value="1"/>
</dbReference>
<feature type="region of interest" description="Disordered" evidence="8">
    <location>
        <begin position="1"/>
        <end position="25"/>
    </location>
</feature>
<dbReference type="SUPFAM" id="SSF54211">
    <property type="entry name" value="Ribosomal protein S5 domain 2-like"/>
    <property type="match status" value="2"/>
</dbReference>
<dbReference type="GO" id="GO:0000105">
    <property type="term" value="P:L-histidine biosynthetic process"/>
    <property type="evidence" value="ECO:0007669"/>
    <property type="project" value="UniProtKB-UniRule"/>
</dbReference>
<organism evidence="9 10">
    <name type="scientific">Candidatus Hakubella thermalkaliphila</name>
    <dbReference type="NCBI Taxonomy" id="2754717"/>
    <lineage>
        <taxon>Bacteria</taxon>
        <taxon>Bacillati</taxon>
        <taxon>Actinomycetota</taxon>
        <taxon>Actinomycetota incertae sedis</taxon>
        <taxon>Candidatus Hakubellales</taxon>
        <taxon>Candidatus Hakubellaceae</taxon>
        <taxon>Candidatus Hakubella</taxon>
    </lineage>
</organism>
<dbReference type="UniPathway" id="UPA00031">
    <property type="reaction ID" value="UER00011"/>
</dbReference>
<dbReference type="Gene3D" id="3.30.230.40">
    <property type="entry name" value="Imidazole glycerol phosphate dehydratase, domain 1"/>
    <property type="match status" value="2"/>
</dbReference>
<protein>
    <recommendedName>
        <fullName evidence="2 6">Imidazoleglycerol-phosphate dehydratase</fullName>
        <shortName evidence="6">IGPD</shortName>
        <ecNumber evidence="6 7">4.2.1.19</ecNumber>
    </recommendedName>
</protein>
<evidence type="ECO:0000256" key="4">
    <source>
        <dbReference type="ARBA" id="ARBA00023102"/>
    </source>
</evidence>
<dbReference type="NCBIfam" id="NF002114">
    <property type="entry name" value="PRK00951.2-4"/>
    <property type="match status" value="1"/>
</dbReference>
<evidence type="ECO:0000256" key="5">
    <source>
        <dbReference type="ARBA" id="ARBA00023239"/>
    </source>
</evidence>
<dbReference type="AlphaFoldDB" id="A0A6V8NFH4"/>
<keyword evidence="6" id="KW-0963">Cytoplasm</keyword>
<dbReference type="InterPro" id="IPR038494">
    <property type="entry name" value="IGPD_sf"/>
</dbReference>